<proteinExistence type="predicted"/>
<reference evidence="2" key="1">
    <citation type="submission" date="2016-11" db="UniProtKB">
        <authorList>
            <consortium name="WormBaseParasite"/>
        </authorList>
    </citation>
    <scope>IDENTIFICATION</scope>
</reference>
<dbReference type="WBParaSite" id="L893_g14567.t1">
    <property type="protein sequence ID" value="L893_g14567.t1"/>
    <property type="gene ID" value="L893_g14567"/>
</dbReference>
<sequence>MSHESDLFQSDLLEGNNNKKGLVETTGDIWIGEEEAKQKGDVIMAFSFLRTEWKMEWPAATGFRVPSSAWFSHRRCSNGEEMDVELTGNPKIAAPTNCAKYLVFSTEIPEI</sequence>
<protein>
    <submittedName>
        <fullName evidence="2">Uncharacterized protein</fullName>
    </submittedName>
</protein>
<dbReference type="Proteomes" id="UP000095287">
    <property type="component" value="Unplaced"/>
</dbReference>
<dbReference type="AlphaFoldDB" id="A0A1I7YBY4"/>
<organism evidence="1 2">
    <name type="scientific">Steinernema glaseri</name>
    <dbReference type="NCBI Taxonomy" id="37863"/>
    <lineage>
        <taxon>Eukaryota</taxon>
        <taxon>Metazoa</taxon>
        <taxon>Ecdysozoa</taxon>
        <taxon>Nematoda</taxon>
        <taxon>Chromadorea</taxon>
        <taxon>Rhabditida</taxon>
        <taxon>Tylenchina</taxon>
        <taxon>Panagrolaimomorpha</taxon>
        <taxon>Strongyloidoidea</taxon>
        <taxon>Steinernematidae</taxon>
        <taxon>Steinernema</taxon>
    </lineage>
</organism>
<accession>A0A1I7YBY4</accession>
<keyword evidence="1" id="KW-1185">Reference proteome</keyword>
<name>A0A1I7YBY4_9BILA</name>
<evidence type="ECO:0000313" key="1">
    <source>
        <dbReference type="Proteomes" id="UP000095287"/>
    </source>
</evidence>
<evidence type="ECO:0000313" key="2">
    <source>
        <dbReference type="WBParaSite" id="L893_g14567.t1"/>
    </source>
</evidence>